<organism evidence="2">
    <name type="scientific">Tanacetum cinerariifolium</name>
    <name type="common">Dalmatian daisy</name>
    <name type="synonym">Chrysanthemum cinerariifolium</name>
    <dbReference type="NCBI Taxonomy" id="118510"/>
    <lineage>
        <taxon>Eukaryota</taxon>
        <taxon>Viridiplantae</taxon>
        <taxon>Streptophyta</taxon>
        <taxon>Embryophyta</taxon>
        <taxon>Tracheophyta</taxon>
        <taxon>Spermatophyta</taxon>
        <taxon>Magnoliopsida</taxon>
        <taxon>eudicotyledons</taxon>
        <taxon>Gunneridae</taxon>
        <taxon>Pentapetalae</taxon>
        <taxon>asterids</taxon>
        <taxon>campanulids</taxon>
        <taxon>Asterales</taxon>
        <taxon>Asteraceae</taxon>
        <taxon>Asteroideae</taxon>
        <taxon>Anthemideae</taxon>
        <taxon>Anthemidinae</taxon>
        <taxon>Tanacetum</taxon>
    </lineage>
</organism>
<dbReference type="Pfam" id="PF07727">
    <property type="entry name" value="RVT_2"/>
    <property type="match status" value="1"/>
</dbReference>
<evidence type="ECO:0000313" key="2">
    <source>
        <dbReference type="EMBL" id="GFA33715.1"/>
    </source>
</evidence>
<accession>A0A699JFB1</accession>
<protein>
    <submittedName>
        <fullName evidence="2">Putative ribonuclease H-like domain-containing protein</fullName>
    </submittedName>
</protein>
<proteinExistence type="predicted"/>
<dbReference type="AlphaFoldDB" id="A0A699JFB1"/>
<dbReference type="EMBL" id="BKCJ010406768">
    <property type="protein sequence ID" value="GFA33715.1"/>
    <property type="molecule type" value="Genomic_DNA"/>
</dbReference>
<dbReference type="InterPro" id="IPR013103">
    <property type="entry name" value="RVT_2"/>
</dbReference>
<feature type="domain" description="Reverse transcriptase Ty1/copia-type" evidence="1">
    <location>
        <begin position="102"/>
        <end position="264"/>
    </location>
</feature>
<comment type="caution">
    <text evidence="2">The sequence shown here is derived from an EMBL/GenBank/DDBJ whole genome shotgun (WGS) entry which is preliminary data.</text>
</comment>
<gene>
    <name evidence="2" type="ORF">Tci_605687</name>
</gene>
<sequence length="265" mass="30868">MQIYLLKQQFKGFSVSTSEGPHKGYDSAPQLDYDDLKQINDDDMEEMDLKWQNALIAIKWGILLETAEQKGTRTAEEEMIALEDESWVNTMQEELLQFQIQKVWILVDLPFGKKAIGTKWVYQNKNDERGVVVRKKAQLVAQGHRQEERIDYDEVFTSVARMEAIKIFLAFASYMGFIVYQMDVKITFQYDTIDEEVYVSQPPNFVDPKFPNKVYKVVKASYGLHQAPRAWYATCSTFLEKSGYRRGAIDKTLFIKHDKKDIMLV</sequence>
<name>A0A699JFB1_TANCI</name>
<reference evidence="2" key="1">
    <citation type="journal article" date="2019" name="Sci. Rep.">
        <title>Draft genome of Tanacetum cinerariifolium, the natural source of mosquito coil.</title>
        <authorList>
            <person name="Yamashiro T."/>
            <person name="Shiraishi A."/>
            <person name="Satake H."/>
            <person name="Nakayama K."/>
        </authorList>
    </citation>
    <scope>NUCLEOTIDE SEQUENCE</scope>
</reference>
<evidence type="ECO:0000259" key="1">
    <source>
        <dbReference type="Pfam" id="PF07727"/>
    </source>
</evidence>